<accession>A0A7W8JWZ1</accession>
<dbReference type="AlphaFoldDB" id="A0A7W8JWZ1"/>
<evidence type="ECO:0000313" key="1">
    <source>
        <dbReference type="EMBL" id="MBB5364358.1"/>
    </source>
</evidence>
<organism evidence="1 2">
    <name type="scientific">Deinococcus humi</name>
    <dbReference type="NCBI Taxonomy" id="662880"/>
    <lineage>
        <taxon>Bacteria</taxon>
        <taxon>Thermotogati</taxon>
        <taxon>Deinococcota</taxon>
        <taxon>Deinococci</taxon>
        <taxon>Deinococcales</taxon>
        <taxon>Deinococcaceae</taxon>
        <taxon>Deinococcus</taxon>
    </lineage>
</organism>
<dbReference type="Proteomes" id="UP000552709">
    <property type="component" value="Unassembled WGS sequence"/>
</dbReference>
<evidence type="ECO:0000313" key="2">
    <source>
        <dbReference type="Proteomes" id="UP000552709"/>
    </source>
</evidence>
<name>A0A7W8JWZ1_9DEIO</name>
<keyword evidence="2" id="KW-1185">Reference proteome</keyword>
<protein>
    <submittedName>
        <fullName evidence="1">Uncharacterized protein</fullName>
    </submittedName>
</protein>
<gene>
    <name evidence="1" type="ORF">HNQ08_003470</name>
</gene>
<dbReference type="EMBL" id="JACHFL010000010">
    <property type="protein sequence ID" value="MBB5364358.1"/>
    <property type="molecule type" value="Genomic_DNA"/>
</dbReference>
<sequence length="70" mass="7323">MNQAGRKAVCAAELSGSLLAALDLIDDLQLERAVVDASGQISSFSTVSLRADSGEVSCLLVRSWGVSPWT</sequence>
<reference evidence="1 2" key="1">
    <citation type="submission" date="2020-08" db="EMBL/GenBank/DDBJ databases">
        <title>Genomic Encyclopedia of Type Strains, Phase IV (KMG-IV): sequencing the most valuable type-strain genomes for metagenomic binning, comparative biology and taxonomic classification.</title>
        <authorList>
            <person name="Goeker M."/>
        </authorList>
    </citation>
    <scope>NUCLEOTIDE SEQUENCE [LARGE SCALE GENOMIC DNA]</scope>
    <source>
        <strain evidence="1 2">DSM 27939</strain>
    </source>
</reference>
<comment type="caution">
    <text evidence="1">The sequence shown here is derived from an EMBL/GenBank/DDBJ whole genome shotgun (WGS) entry which is preliminary data.</text>
</comment>
<proteinExistence type="predicted"/>